<dbReference type="SUPFAM" id="SSF51735">
    <property type="entry name" value="NAD(P)-binding Rossmann-fold domains"/>
    <property type="match status" value="1"/>
</dbReference>
<dbReference type="RefSeq" id="WP_182584399.1">
    <property type="nucleotide sequence ID" value="NZ_JABVCQ010000025.1"/>
</dbReference>
<feature type="domain" description="Thioester reductase (TE)" evidence="3">
    <location>
        <begin position="34"/>
        <end position="271"/>
    </location>
</feature>
<gene>
    <name evidence="4" type="ORF">HUK38_11105</name>
</gene>
<evidence type="ECO:0000313" key="5">
    <source>
        <dbReference type="Proteomes" id="UP000548632"/>
    </source>
</evidence>
<dbReference type="Pfam" id="PF07993">
    <property type="entry name" value="NAD_binding_4"/>
    <property type="match status" value="1"/>
</dbReference>
<dbReference type="InterPro" id="IPR036291">
    <property type="entry name" value="NAD(P)-bd_dom_sf"/>
</dbReference>
<proteinExistence type="predicted"/>
<sequence length="423" mass="46899">MSELATLLADANLADQVNYDGCVSQSHQPPVVLLTGATGFVGVHLLNALLHDTDAVVYCLIRAPDTAAAQARLIAQMQANRLWRDDLITRIVPIAGDLEQPQLGLTPAQFTALAEQINVIYHNGAATHILPPYHHLRPANVLGTAEILRLAGYLTIKPVQFISTLSLFTPKPLPYQRAPFNEHETPPCPLNASGYVQTKWVAERMVERAFQRGLPGSIIRIGRIFGNSQTQVMMNDNDQLYLLLKACVMVGQFPLSLQPMQMIPADFTSRAVVLFAHQASAAQRIFHLIHPQPIAWEELWSSVQGFGYSLTGVSAAAWVNQVQRHAAALYQSDPTTAMQLNLAAAPLLESPSSALQRTGFDARYANELLTAAGLNYPPIDAQFWRGHLQFFQEMNWLPPPNCCPSPSNVVAYWRWRAMQKQRR</sequence>
<evidence type="ECO:0000256" key="2">
    <source>
        <dbReference type="ARBA" id="ARBA00022553"/>
    </source>
</evidence>
<evidence type="ECO:0000259" key="3">
    <source>
        <dbReference type="Pfam" id="PF07993"/>
    </source>
</evidence>
<dbReference type="AlphaFoldDB" id="A0A839HDR0"/>
<reference evidence="4 5" key="1">
    <citation type="journal article" date="2020" name="Arch. Microbiol.">
        <title>The genome sequence of the giant phototrophic gammaproteobacterium Thiospirillum jenense gives insight into its physiological properties and phylogenetic relationships.</title>
        <authorList>
            <person name="Imhoff J.F."/>
            <person name="Meyer T.E."/>
            <person name="Kyndt J.A."/>
        </authorList>
    </citation>
    <scope>NUCLEOTIDE SEQUENCE [LARGE SCALE GENOMIC DNA]</scope>
    <source>
        <strain evidence="4 5">DSM 216</strain>
    </source>
</reference>
<dbReference type="CDD" id="cd05235">
    <property type="entry name" value="SDR_e1"/>
    <property type="match status" value="1"/>
</dbReference>
<dbReference type="InterPro" id="IPR013120">
    <property type="entry name" value="FAR_NAD-bd"/>
</dbReference>
<name>A0A839HDR0_9GAMM</name>
<dbReference type="Gene3D" id="3.40.50.720">
    <property type="entry name" value="NAD(P)-binding Rossmann-like Domain"/>
    <property type="match status" value="1"/>
</dbReference>
<keyword evidence="2" id="KW-0597">Phosphoprotein</keyword>
<dbReference type="NCBIfam" id="TIGR01746">
    <property type="entry name" value="Thioester-redct"/>
    <property type="match status" value="1"/>
</dbReference>
<protein>
    <submittedName>
        <fullName evidence="4">Thioester reductase domain-containing protein</fullName>
    </submittedName>
</protein>
<evidence type="ECO:0000256" key="1">
    <source>
        <dbReference type="ARBA" id="ARBA00022450"/>
    </source>
</evidence>
<comment type="caution">
    <text evidence="4">The sequence shown here is derived from an EMBL/GenBank/DDBJ whole genome shotgun (WGS) entry which is preliminary data.</text>
</comment>
<organism evidence="4 5">
    <name type="scientific">Thiospirillum jenense</name>
    <dbReference type="NCBI Taxonomy" id="1653858"/>
    <lineage>
        <taxon>Bacteria</taxon>
        <taxon>Pseudomonadati</taxon>
        <taxon>Pseudomonadota</taxon>
        <taxon>Gammaproteobacteria</taxon>
        <taxon>Chromatiales</taxon>
        <taxon>Chromatiaceae</taxon>
        <taxon>Thiospirillum</taxon>
    </lineage>
</organism>
<dbReference type="PANTHER" id="PTHR44845">
    <property type="entry name" value="CARRIER DOMAIN-CONTAINING PROTEIN"/>
    <property type="match status" value="1"/>
</dbReference>
<keyword evidence="1" id="KW-0596">Phosphopantetheine</keyword>
<dbReference type="InterPro" id="IPR010080">
    <property type="entry name" value="Thioester_reductase-like_dom"/>
</dbReference>
<dbReference type="PANTHER" id="PTHR44845:SF6">
    <property type="entry name" value="BETA-ALANINE-ACTIVATING ENZYME"/>
    <property type="match status" value="1"/>
</dbReference>
<dbReference type="EMBL" id="JABVCQ010000025">
    <property type="protein sequence ID" value="MBB1126771.1"/>
    <property type="molecule type" value="Genomic_DNA"/>
</dbReference>
<evidence type="ECO:0000313" key="4">
    <source>
        <dbReference type="EMBL" id="MBB1126771.1"/>
    </source>
</evidence>
<keyword evidence="5" id="KW-1185">Reference proteome</keyword>
<accession>A0A839HDR0</accession>
<dbReference type="Proteomes" id="UP000548632">
    <property type="component" value="Unassembled WGS sequence"/>
</dbReference>